<dbReference type="EMBL" id="BAABHF010000016">
    <property type="protein sequence ID" value="GAA4491213.1"/>
    <property type="molecule type" value="Genomic_DNA"/>
</dbReference>
<keyword evidence="3" id="KW-1185">Reference proteome</keyword>
<feature type="domain" description="HTH marR-type" evidence="1">
    <location>
        <begin position="1"/>
        <end position="116"/>
    </location>
</feature>
<dbReference type="Gene3D" id="1.10.10.10">
    <property type="entry name" value="Winged helix-like DNA-binding domain superfamily/Winged helix DNA-binding domain"/>
    <property type="match status" value="1"/>
</dbReference>
<gene>
    <name evidence="2" type="ORF">GCM10023191_024710</name>
</gene>
<evidence type="ECO:0000259" key="1">
    <source>
        <dbReference type="PROSITE" id="PS50995"/>
    </source>
</evidence>
<dbReference type="PANTHER" id="PTHR39515">
    <property type="entry name" value="CONSERVED PROTEIN"/>
    <property type="match status" value="1"/>
</dbReference>
<dbReference type="Pfam" id="PF01047">
    <property type="entry name" value="MarR"/>
    <property type="match status" value="1"/>
</dbReference>
<dbReference type="InterPro" id="IPR036388">
    <property type="entry name" value="WH-like_DNA-bd_sf"/>
</dbReference>
<evidence type="ECO:0000313" key="3">
    <source>
        <dbReference type="Proteomes" id="UP001500503"/>
    </source>
</evidence>
<dbReference type="PRINTS" id="PR00598">
    <property type="entry name" value="HTHMARR"/>
</dbReference>
<dbReference type="InterPro" id="IPR000835">
    <property type="entry name" value="HTH_MarR-typ"/>
</dbReference>
<dbReference type="PROSITE" id="PS50995">
    <property type="entry name" value="HTH_MARR_2"/>
    <property type="match status" value="1"/>
</dbReference>
<name>A0ABP8PQW2_9ACTN</name>
<protein>
    <submittedName>
        <fullName evidence="2">MarR family transcriptional regulator</fullName>
    </submittedName>
</protein>
<sequence>MARHLSNRQAMSLTTASTLARVEREGPIRLTALAVAEGVAQPSMTQLVQRLERDGLVARMSDPEDRRVALVTITETGRGVLAERGQARHARLAGLLAALPTEEREALGSAMRTALPIVRRLIHAAGQPSATDDGTGS</sequence>
<evidence type="ECO:0000313" key="2">
    <source>
        <dbReference type="EMBL" id="GAA4491213.1"/>
    </source>
</evidence>
<reference evidence="3" key="1">
    <citation type="journal article" date="2019" name="Int. J. Syst. Evol. Microbiol.">
        <title>The Global Catalogue of Microorganisms (GCM) 10K type strain sequencing project: providing services to taxonomists for standard genome sequencing and annotation.</title>
        <authorList>
            <consortium name="The Broad Institute Genomics Platform"/>
            <consortium name="The Broad Institute Genome Sequencing Center for Infectious Disease"/>
            <person name="Wu L."/>
            <person name="Ma J."/>
        </authorList>
    </citation>
    <scope>NUCLEOTIDE SEQUENCE [LARGE SCALE GENOMIC DNA]</scope>
    <source>
        <strain evidence="3">JCM 17933</strain>
    </source>
</reference>
<dbReference type="InterPro" id="IPR052526">
    <property type="entry name" value="HTH-type_Bedaq_tolerance"/>
</dbReference>
<dbReference type="Proteomes" id="UP001500503">
    <property type="component" value="Unassembled WGS sequence"/>
</dbReference>
<accession>A0ABP8PQW2</accession>
<organism evidence="2 3">
    <name type="scientific">Actinoallomurus oryzae</name>
    <dbReference type="NCBI Taxonomy" id="502180"/>
    <lineage>
        <taxon>Bacteria</taxon>
        <taxon>Bacillati</taxon>
        <taxon>Actinomycetota</taxon>
        <taxon>Actinomycetes</taxon>
        <taxon>Streptosporangiales</taxon>
        <taxon>Thermomonosporaceae</taxon>
        <taxon>Actinoallomurus</taxon>
    </lineage>
</organism>
<dbReference type="PANTHER" id="PTHR39515:SF2">
    <property type="entry name" value="HTH-TYPE TRANSCRIPTIONAL REGULATOR RV0880"/>
    <property type="match status" value="1"/>
</dbReference>
<dbReference type="SUPFAM" id="SSF46785">
    <property type="entry name" value="Winged helix' DNA-binding domain"/>
    <property type="match status" value="1"/>
</dbReference>
<proteinExistence type="predicted"/>
<dbReference type="SMART" id="SM00347">
    <property type="entry name" value="HTH_MARR"/>
    <property type="match status" value="1"/>
</dbReference>
<dbReference type="InterPro" id="IPR036390">
    <property type="entry name" value="WH_DNA-bd_sf"/>
</dbReference>
<comment type="caution">
    <text evidence="2">The sequence shown here is derived from an EMBL/GenBank/DDBJ whole genome shotgun (WGS) entry which is preliminary data.</text>
</comment>